<dbReference type="Gene3D" id="1.10.10.10">
    <property type="entry name" value="Winged helix-like DNA-binding domain superfamily/Winged helix DNA-binding domain"/>
    <property type="match status" value="1"/>
</dbReference>
<dbReference type="Pfam" id="PF13280">
    <property type="entry name" value="WYL"/>
    <property type="match status" value="1"/>
</dbReference>
<protein>
    <submittedName>
        <fullName evidence="4">WYL domain-containing protein</fullName>
    </submittedName>
</protein>
<dbReference type="Pfam" id="PF08279">
    <property type="entry name" value="HTH_11"/>
    <property type="match status" value="1"/>
</dbReference>
<dbReference type="InterPro" id="IPR028349">
    <property type="entry name" value="PafC-like"/>
</dbReference>
<dbReference type="EMBL" id="CP048660">
    <property type="protein sequence ID" value="QOW48022.1"/>
    <property type="molecule type" value="Genomic_DNA"/>
</dbReference>
<gene>
    <name evidence="4" type="ORF">G0028_19195</name>
</gene>
<dbReference type="InterPro" id="IPR001034">
    <property type="entry name" value="DeoR_HTH"/>
</dbReference>
<accession>A0A7S7AJ82</accession>
<evidence type="ECO:0000313" key="5">
    <source>
        <dbReference type="Proteomes" id="UP000593966"/>
    </source>
</evidence>
<dbReference type="PIRSF" id="PIRSF016838">
    <property type="entry name" value="PafC"/>
    <property type="match status" value="1"/>
</dbReference>
<dbReference type="InterPro" id="IPR026881">
    <property type="entry name" value="WYL_dom"/>
</dbReference>
<dbReference type="PROSITE" id="PS51000">
    <property type="entry name" value="HTH_DEOR_2"/>
    <property type="match status" value="1"/>
</dbReference>
<dbReference type="Pfam" id="PF25583">
    <property type="entry name" value="WCX"/>
    <property type="match status" value="1"/>
</dbReference>
<geneLocation type="plasmid" evidence="4 5">
    <name>pYH12207-1</name>
</geneLocation>
<dbReference type="GO" id="GO:0003700">
    <property type="term" value="F:DNA-binding transcription factor activity"/>
    <property type="evidence" value="ECO:0007669"/>
    <property type="project" value="InterPro"/>
</dbReference>
<keyword evidence="5" id="KW-1185">Reference proteome</keyword>
<evidence type="ECO:0000259" key="3">
    <source>
        <dbReference type="PROSITE" id="PS51000"/>
    </source>
</evidence>
<evidence type="ECO:0000256" key="2">
    <source>
        <dbReference type="ARBA" id="ARBA00023163"/>
    </source>
</evidence>
<dbReference type="InterPro" id="IPR051534">
    <property type="entry name" value="CBASS_pafABC_assoc_protein"/>
</dbReference>
<name>A0A7S7AJ82_9GAMM</name>
<dbReference type="AlphaFoldDB" id="A0A7S7AJ82"/>
<reference evidence="4 5" key="1">
    <citation type="submission" date="2020-02" db="EMBL/GenBank/DDBJ databases">
        <title>Tigecycline-resistant Acinetobacter species from pigs and migratory birds.</title>
        <authorList>
            <person name="Chen C."/>
            <person name="Sun J."/>
            <person name="Liao X.-P."/>
            <person name="Liu Y.-H."/>
        </authorList>
    </citation>
    <scope>NUCLEOTIDE SEQUENCE [LARGE SCALE GENOMIC DNA]</scope>
    <source>
        <strain evidence="4 5">YH12207_T</strain>
        <plasmid evidence="4 5">pYH12207-1</plasmid>
    </source>
</reference>
<keyword evidence="4" id="KW-0614">Plasmid</keyword>
<organism evidence="4 5">
    <name type="scientific">Acinetobacter piscicola</name>
    <dbReference type="NCBI Taxonomy" id="2006115"/>
    <lineage>
        <taxon>Bacteria</taxon>
        <taxon>Pseudomonadati</taxon>
        <taxon>Pseudomonadota</taxon>
        <taxon>Gammaproteobacteria</taxon>
        <taxon>Moraxellales</taxon>
        <taxon>Moraxellaceae</taxon>
        <taxon>Acinetobacter</taxon>
    </lineage>
</organism>
<feature type="domain" description="HTH deoR-type" evidence="3">
    <location>
        <begin position="11"/>
        <end position="72"/>
    </location>
</feature>
<proteinExistence type="predicted"/>
<dbReference type="InterPro" id="IPR036388">
    <property type="entry name" value="WH-like_DNA-bd_sf"/>
</dbReference>
<sequence>MQRDDSIHERLADRLANILTKLNIGHQLSIKDLASEFGVSTRTISRDFDRLNTYLPLLQDAENKRYYLEANYLGKIAPKDIRNFAQLSGISHLYPSLDMSFLRELLDSRAQQIYCAKGYSFEDASQFKELFKIVGKAIQEHRQIGFVYKGEPRLVQPYRLIHHHGSWYLAAVRKNQLRTYRISHIQLMHATHEYPQFIPDQNIVKIVEDDDSIWFGQDKQEIILSIDSQVAFYFKQRSILPEQQIVRELGDGGLLVSSKINHDMQLLPLIRFWIPHLKIVNPERLQDEMEKGLKEYLERRSS</sequence>
<dbReference type="InterPro" id="IPR013196">
    <property type="entry name" value="HTH_11"/>
</dbReference>
<dbReference type="PROSITE" id="PS52050">
    <property type="entry name" value="WYL"/>
    <property type="match status" value="1"/>
</dbReference>
<dbReference type="InterPro" id="IPR036390">
    <property type="entry name" value="WH_DNA-bd_sf"/>
</dbReference>
<dbReference type="PANTHER" id="PTHR34580">
    <property type="match status" value="1"/>
</dbReference>
<dbReference type="PANTHER" id="PTHR34580:SF1">
    <property type="entry name" value="PROTEIN PAFC"/>
    <property type="match status" value="1"/>
</dbReference>
<evidence type="ECO:0000256" key="1">
    <source>
        <dbReference type="ARBA" id="ARBA00023015"/>
    </source>
</evidence>
<dbReference type="InterPro" id="IPR057727">
    <property type="entry name" value="WCX_dom"/>
</dbReference>
<keyword evidence="2" id="KW-0804">Transcription</keyword>
<keyword evidence="1" id="KW-0805">Transcription regulation</keyword>
<dbReference type="Proteomes" id="UP000593966">
    <property type="component" value="Plasmid pYH12207-1"/>
</dbReference>
<dbReference type="SUPFAM" id="SSF46785">
    <property type="entry name" value="Winged helix' DNA-binding domain"/>
    <property type="match status" value="1"/>
</dbReference>
<evidence type="ECO:0000313" key="4">
    <source>
        <dbReference type="EMBL" id="QOW48022.1"/>
    </source>
</evidence>
<dbReference type="RefSeq" id="WP_180047313.1">
    <property type="nucleotide sequence ID" value="NZ_CP048660.1"/>
</dbReference>